<keyword evidence="12" id="KW-0407">Ion channel</keyword>
<dbReference type="Pfam" id="PF00654">
    <property type="entry name" value="Voltage_CLC"/>
    <property type="match status" value="1"/>
</dbReference>
<proteinExistence type="predicted"/>
<feature type="region of interest" description="Disordered" evidence="13">
    <location>
        <begin position="938"/>
        <end position="960"/>
    </location>
</feature>
<dbReference type="CDD" id="cd03683">
    <property type="entry name" value="ClC_1_like"/>
    <property type="match status" value="1"/>
</dbReference>
<dbReference type="Gene3D" id="3.10.580.10">
    <property type="entry name" value="CBS-domain"/>
    <property type="match status" value="2"/>
</dbReference>
<dbReference type="InterPro" id="IPR046342">
    <property type="entry name" value="CBS_dom_sf"/>
</dbReference>
<feature type="compositionally biased region" description="Polar residues" evidence="13">
    <location>
        <begin position="1001"/>
        <end position="1024"/>
    </location>
</feature>
<dbReference type="PANTHER" id="PTHR45720:SF10">
    <property type="entry name" value="CHLORIDE CHANNEL PROTEIN 2"/>
    <property type="match status" value="1"/>
</dbReference>
<keyword evidence="8" id="KW-0129">CBS domain</keyword>
<organism evidence="15 16">
    <name type="scientific">Drosophila ananassae</name>
    <name type="common">Fruit fly</name>
    <dbReference type="NCBI Taxonomy" id="7217"/>
    <lineage>
        <taxon>Eukaryota</taxon>
        <taxon>Metazoa</taxon>
        <taxon>Ecdysozoa</taxon>
        <taxon>Arthropoda</taxon>
        <taxon>Hexapoda</taxon>
        <taxon>Insecta</taxon>
        <taxon>Pterygota</taxon>
        <taxon>Neoptera</taxon>
        <taxon>Endopterygota</taxon>
        <taxon>Diptera</taxon>
        <taxon>Brachycera</taxon>
        <taxon>Muscomorpha</taxon>
        <taxon>Ephydroidea</taxon>
        <taxon>Drosophilidae</taxon>
        <taxon>Drosophila</taxon>
        <taxon>Sophophora</taxon>
    </lineage>
</organism>
<evidence type="ECO:0000256" key="1">
    <source>
        <dbReference type="ARBA" id="ARBA00004141"/>
    </source>
</evidence>
<evidence type="ECO:0000256" key="14">
    <source>
        <dbReference type="SAM" id="Phobius"/>
    </source>
</evidence>
<dbReference type="InterPro" id="IPR001807">
    <property type="entry name" value="ClC"/>
</dbReference>
<dbReference type="GO" id="GO:0005247">
    <property type="term" value="F:voltage-gated chloride channel activity"/>
    <property type="evidence" value="ECO:0007669"/>
    <property type="project" value="TreeGrafter"/>
</dbReference>
<keyword evidence="7" id="KW-0406">Ion transport</keyword>
<keyword evidence="4" id="KW-0677">Repeat</keyword>
<keyword evidence="11" id="KW-0868">Chloride</keyword>
<evidence type="ECO:0000256" key="4">
    <source>
        <dbReference type="ARBA" id="ARBA00022737"/>
    </source>
</evidence>
<dbReference type="InterPro" id="IPR050970">
    <property type="entry name" value="Cl_channel_volt-gated"/>
</dbReference>
<feature type="transmembrane region" description="Helical" evidence="14">
    <location>
        <begin position="277"/>
        <end position="301"/>
    </location>
</feature>
<evidence type="ECO:0000256" key="2">
    <source>
        <dbReference type="ARBA" id="ARBA00022448"/>
    </source>
</evidence>
<dbReference type="GO" id="GO:0034707">
    <property type="term" value="C:chloride channel complex"/>
    <property type="evidence" value="ECO:0007669"/>
    <property type="project" value="UniProtKB-KW"/>
</dbReference>
<feature type="transmembrane region" description="Helical" evidence="14">
    <location>
        <begin position="129"/>
        <end position="152"/>
    </location>
</feature>
<dbReference type="PANTHER" id="PTHR45720">
    <property type="entry name" value="CHLORIDE CHANNEL PROTEIN 2"/>
    <property type="match status" value="1"/>
</dbReference>
<dbReference type="OrthoDB" id="4564at2759"/>
<feature type="compositionally biased region" description="Polar residues" evidence="13">
    <location>
        <begin position="816"/>
        <end position="837"/>
    </location>
</feature>
<dbReference type="EMBL" id="CH902617">
    <property type="protein sequence ID" value="KPU80163.1"/>
    <property type="molecule type" value="Genomic_DNA"/>
</dbReference>
<dbReference type="Proteomes" id="UP000007801">
    <property type="component" value="Unassembled WGS sequence"/>
</dbReference>
<dbReference type="SMR" id="A0A0P9A033"/>
<dbReference type="GO" id="GO:0005886">
    <property type="term" value="C:plasma membrane"/>
    <property type="evidence" value="ECO:0007669"/>
    <property type="project" value="TreeGrafter"/>
</dbReference>
<keyword evidence="16" id="KW-1185">Reference proteome</keyword>
<evidence type="ECO:0000256" key="13">
    <source>
        <dbReference type="SAM" id="MobiDB-lite"/>
    </source>
</evidence>
<gene>
    <name evidence="15" type="primary">Dana\GF16614</name>
    <name evidence="15" type="synonym">dana_GLEANR_17882</name>
    <name evidence="15" type="ORF">GF16614</name>
</gene>
<keyword evidence="6 14" id="KW-1133">Transmembrane helix</keyword>
<dbReference type="Gene3D" id="1.10.3080.10">
    <property type="entry name" value="Clc chloride channel"/>
    <property type="match status" value="1"/>
</dbReference>
<evidence type="ECO:0000256" key="12">
    <source>
        <dbReference type="ARBA" id="ARBA00023303"/>
    </source>
</evidence>
<feature type="transmembrane region" description="Helical" evidence="14">
    <location>
        <begin position="535"/>
        <end position="558"/>
    </location>
</feature>
<dbReference type="SUPFAM" id="SSF54631">
    <property type="entry name" value="CBS-domain pair"/>
    <property type="match status" value="1"/>
</dbReference>
<feature type="transmembrane region" description="Helical" evidence="14">
    <location>
        <begin position="471"/>
        <end position="490"/>
    </location>
</feature>
<evidence type="ECO:0000313" key="16">
    <source>
        <dbReference type="Proteomes" id="UP000007801"/>
    </source>
</evidence>
<dbReference type="FunFam" id="3.10.580.10:FF:000026">
    <property type="entry name" value="Chloride channel protein"/>
    <property type="match status" value="1"/>
</dbReference>
<reference evidence="15 16" key="1">
    <citation type="journal article" date="2007" name="Nature">
        <title>Evolution of genes and genomes on the Drosophila phylogeny.</title>
        <authorList>
            <consortium name="Drosophila 12 Genomes Consortium"/>
            <person name="Clark A.G."/>
            <person name="Eisen M.B."/>
            <person name="Smith D.R."/>
            <person name="Bergman C.M."/>
            <person name="Oliver B."/>
            <person name="Markow T.A."/>
            <person name="Kaufman T.C."/>
            <person name="Kellis M."/>
            <person name="Gelbart W."/>
            <person name="Iyer V.N."/>
            <person name="Pollard D.A."/>
            <person name="Sackton T.B."/>
            <person name="Larracuente A.M."/>
            <person name="Singh N.D."/>
            <person name="Abad J.P."/>
            <person name="Abt D.N."/>
            <person name="Adryan B."/>
            <person name="Aguade M."/>
            <person name="Akashi H."/>
            <person name="Anderson W.W."/>
            <person name="Aquadro C.F."/>
            <person name="Ardell D.H."/>
            <person name="Arguello R."/>
            <person name="Artieri C.G."/>
            <person name="Barbash D.A."/>
            <person name="Barker D."/>
            <person name="Barsanti P."/>
            <person name="Batterham P."/>
            <person name="Batzoglou S."/>
            <person name="Begun D."/>
            <person name="Bhutkar A."/>
            <person name="Blanco E."/>
            <person name="Bosak S.A."/>
            <person name="Bradley R.K."/>
            <person name="Brand A.D."/>
            <person name="Brent M.R."/>
            <person name="Brooks A.N."/>
            <person name="Brown R.H."/>
            <person name="Butlin R.K."/>
            <person name="Caggese C."/>
            <person name="Calvi B.R."/>
            <person name="Bernardo de Carvalho A."/>
            <person name="Caspi A."/>
            <person name="Castrezana S."/>
            <person name="Celniker S.E."/>
            <person name="Chang J.L."/>
            <person name="Chapple C."/>
            <person name="Chatterji S."/>
            <person name="Chinwalla A."/>
            <person name="Civetta A."/>
            <person name="Clifton S.W."/>
            <person name="Comeron J.M."/>
            <person name="Costello J.C."/>
            <person name="Coyne J.A."/>
            <person name="Daub J."/>
            <person name="David R.G."/>
            <person name="Delcher A.L."/>
            <person name="Delehaunty K."/>
            <person name="Do C.B."/>
            <person name="Ebling H."/>
            <person name="Edwards K."/>
            <person name="Eickbush T."/>
            <person name="Evans J.D."/>
            <person name="Filipski A."/>
            <person name="Findeiss S."/>
            <person name="Freyhult E."/>
            <person name="Fulton L."/>
            <person name="Fulton R."/>
            <person name="Garcia A.C."/>
            <person name="Gardiner A."/>
            <person name="Garfield D.A."/>
            <person name="Garvin B.E."/>
            <person name="Gibson G."/>
            <person name="Gilbert D."/>
            <person name="Gnerre S."/>
            <person name="Godfrey J."/>
            <person name="Good R."/>
            <person name="Gotea V."/>
            <person name="Gravely B."/>
            <person name="Greenberg A.J."/>
            <person name="Griffiths-Jones S."/>
            <person name="Gross S."/>
            <person name="Guigo R."/>
            <person name="Gustafson E.A."/>
            <person name="Haerty W."/>
            <person name="Hahn M.W."/>
            <person name="Halligan D.L."/>
            <person name="Halpern A.L."/>
            <person name="Halter G.M."/>
            <person name="Han M.V."/>
            <person name="Heger A."/>
            <person name="Hillier L."/>
            <person name="Hinrichs A.S."/>
            <person name="Holmes I."/>
            <person name="Hoskins R.A."/>
            <person name="Hubisz M.J."/>
            <person name="Hultmark D."/>
            <person name="Huntley M.A."/>
            <person name="Jaffe D.B."/>
            <person name="Jagadeeshan S."/>
            <person name="Jeck W.R."/>
            <person name="Johnson J."/>
            <person name="Jones C.D."/>
            <person name="Jordan W.C."/>
            <person name="Karpen G.H."/>
            <person name="Kataoka E."/>
            <person name="Keightley P.D."/>
            <person name="Kheradpour P."/>
            <person name="Kirkness E.F."/>
            <person name="Koerich L.B."/>
            <person name="Kristiansen K."/>
            <person name="Kudrna D."/>
            <person name="Kulathinal R.J."/>
            <person name="Kumar S."/>
            <person name="Kwok R."/>
            <person name="Lander E."/>
            <person name="Langley C.H."/>
            <person name="Lapoint R."/>
            <person name="Lazzaro B.P."/>
            <person name="Lee S.J."/>
            <person name="Levesque L."/>
            <person name="Li R."/>
            <person name="Lin C.F."/>
            <person name="Lin M.F."/>
            <person name="Lindblad-Toh K."/>
            <person name="Llopart A."/>
            <person name="Long M."/>
            <person name="Low L."/>
            <person name="Lozovsky E."/>
            <person name="Lu J."/>
            <person name="Luo M."/>
            <person name="Machado C.A."/>
            <person name="Makalowski W."/>
            <person name="Marzo M."/>
            <person name="Matsuda M."/>
            <person name="Matzkin L."/>
            <person name="McAllister B."/>
            <person name="McBride C.S."/>
            <person name="McKernan B."/>
            <person name="McKernan K."/>
            <person name="Mendez-Lago M."/>
            <person name="Minx P."/>
            <person name="Mollenhauer M.U."/>
            <person name="Montooth K."/>
            <person name="Mount S.M."/>
            <person name="Mu X."/>
            <person name="Myers E."/>
            <person name="Negre B."/>
            <person name="Newfeld S."/>
            <person name="Nielsen R."/>
            <person name="Noor M.A."/>
            <person name="O'Grady P."/>
            <person name="Pachter L."/>
            <person name="Papaceit M."/>
            <person name="Parisi M.J."/>
            <person name="Parisi M."/>
            <person name="Parts L."/>
            <person name="Pedersen J.S."/>
            <person name="Pesole G."/>
            <person name="Phillippy A.M."/>
            <person name="Ponting C.P."/>
            <person name="Pop M."/>
            <person name="Porcelli D."/>
            <person name="Powell J.R."/>
            <person name="Prohaska S."/>
            <person name="Pruitt K."/>
            <person name="Puig M."/>
            <person name="Quesneville H."/>
            <person name="Ram K.R."/>
            <person name="Rand D."/>
            <person name="Rasmussen M.D."/>
            <person name="Reed L.K."/>
            <person name="Reenan R."/>
            <person name="Reily A."/>
            <person name="Remington K.A."/>
            <person name="Rieger T.T."/>
            <person name="Ritchie M.G."/>
            <person name="Robin C."/>
            <person name="Rogers Y.H."/>
            <person name="Rohde C."/>
            <person name="Rozas J."/>
            <person name="Rubenfield M.J."/>
            <person name="Ruiz A."/>
            <person name="Russo S."/>
            <person name="Salzberg S.L."/>
            <person name="Sanchez-Gracia A."/>
            <person name="Saranga D.J."/>
            <person name="Sato H."/>
            <person name="Schaeffer S.W."/>
            <person name="Schatz M.C."/>
            <person name="Schlenke T."/>
            <person name="Schwartz R."/>
            <person name="Segarra C."/>
            <person name="Singh R.S."/>
            <person name="Sirot L."/>
            <person name="Sirota M."/>
            <person name="Sisneros N.B."/>
            <person name="Smith C.D."/>
            <person name="Smith T.F."/>
            <person name="Spieth J."/>
            <person name="Stage D.E."/>
            <person name="Stark A."/>
            <person name="Stephan W."/>
            <person name="Strausberg R.L."/>
            <person name="Strempel S."/>
            <person name="Sturgill D."/>
            <person name="Sutton G."/>
            <person name="Sutton G.G."/>
            <person name="Tao W."/>
            <person name="Teichmann S."/>
            <person name="Tobari Y.N."/>
            <person name="Tomimura Y."/>
            <person name="Tsolas J.M."/>
            <person name="Valente V.L."/>
            <person name="Venter E."/>
            <person name="Venter J.C."/>
            <person name="Vicario S."/>
            <person name="Vieira F.G."/>
            <person name="Vilella A.J."/>
            <person name="Villasante A."/>
            <person name="Walenz B."/>
            <person name="Wang J."/>
            <person name="Wasserman M."/>
            <person name="Watts T."/>
            <person name="Wilson D."/>
            <person name="Wilson R.K."/>
            <person name="Wing R.A."/>
            <person name="Wolfner M.F."/>
            <person name="Wong A."/>
            <person name="Wong G.K."/>
            <person name="Wu C.I."/>
            <person name="Wu G."/>
            <person name="Yamamoto D."/>
            <person name="Yang H.P."/>
            <person name="Yang S.P."/>
            <person name="Yorke J.A."/>
            <person name="Yoshida K."/>
            <person name="Zdobnov E."/>
            <person name="Zhang P."/>
            <person name="Zhang Y."/>
            <person name="Zimin A.V."/>
            <person name="Baldwin J."/>
            <person name="Abdouelleil A."/>
            <person name="Abdulkadir J."/>
            <person name="Abebe A."/>
            <person name="Abera B."/>
            <person name="Abreu J."/>
            <person name="Acer S.C."/>
            <person name="Aftuck L."/>
            <person name="Alexander A."/>
            <person name="An P."/>
            <person name="Anderson E."/>
            <person name="Anderson S."/>
            <person name="Arachi H."/>
            <person name="Azer M."/>
            <person name="Bachantsang P."/>
            <person name="Barry A."/>
            <person name="Bayul T."/>
            <person name="Berlin A."/>
            <person name="Bessette D."/>
            <person name="Bloom T."/>
            <person name="Blye J."/>
            <person name="Boguslavskiy L."/>
            <person name="Bonnet C."/>
            <person name="Boukhgalter B."/>
            <person name="Bourzgui I."/>
            <person name="Brown A."/>
            <person name="Cahill P."/>
            <person name="Channer S."/>
            <person name="Cheshatsang Y."/>
            <person name="Chuda L."/>
            <person name="Citroen M."/>
            <person name="Collymore A."/>
            <person name="Cooke P."/>
            <person name="Costello M."/>
            <person name="D'Aco K."/>
            <person name="Daza R."/>
            <person name="De Haan G."/>
            <person name="DeGray S."/>
            <person name="DeMaso C."/>
            <person name="Dhargay N."/>
            <person name="Dooley K."/>
            <person name="Dooley E."/>
            <person name="Doricent M."/>
            <person name="Dorje P."/>
            <person name="Dorjee K."/>
            <person name="Dupes A."/>
            <person name="Elong R."/>
            <person name="Falk J."/>
            <person name="Farina A."/>
            <person name="Faro S."/>
            <person name="Ferguson D."/>
            <person name="Fisher S."/>
            <person name="Foley C.D."/>
            <person name="Franke A."/>
            <person name="Friedrich D."/>
            <person name="Gadbois L."/>
            <person name="Gearin G."/>
            <person name="Gearin C.R."/>
            <person name="Giannoukos G."/>
            <person name="Goode T."/>
            <person name="Graham J."/>
            <person name="Grandbois E."/>
            <person name="Grewal S."/>
            <person name="Gyaltsen K."/>
            <person name="Hafez N."/>
            <person name="Hagos B."/>
            <person name="Hall J."/>
            <person name="Henson C."/>
            <person name="Hollinger A."/>
            <person name="Honan T."/>
            <person name="Huard M.D."/>
            <person name="Hughes L."/>
            <person name="Hurhula B."/>
            <person name="Husby M.E."/>
            <person name="Kamat A."/>
            <person name="Kanga B."/>
            <person name="Kashin S."/>
            <person name="Khazanovich D."/>
            <person name="Kisner P."/>
            <person name="Lance K."/>
            <person name="Lara M."/>
            <person name="Lee W."/>
            <person name="Lennon N."/>
            <person name="Letendre F."/>
            <person name="LeVine R."/>
            <person name="Lipovsky A."/>
            <person name="Liu X."/>
            <person name="Liu J."/>
            <person name="Liu S."/>
            <person name="Lokyitsang T."/>
            <person name="Lokyitsang Y."/>
            <person name="Lubonja R."/>
            <person name="Lui A."/>
            <person name="MacDonald P."/>
            <person name="Magnisalis V."/>
            <person name="Maru K."/>
            <person name="Matthews C."/>
            <person name="McCusker W."/>
            <person name="McDonough S."/>
            <person name="Mehta T."/>
            <person name="Meldrim J."/>
            <person name="Meneus L."/>
            <person name="Mihai O."/>
            <person name="Mihalev A."/>
            <person name="Mihova T."/>
            <person name="Mittelman R."/>
            <person name="Mlenga V."/>
            <person name="Montmayeur A."/>
            <person name="Mulrain L."/>
            <person name="Navidi A."/>
            <person name="Naylor J."/>
            <person name="Negash T."/>
            <person name="Nguyen T."/>
            <person name="Nguyen N."/>
            <person name="Nicol R."/>
            <person name="Norbu C."/>
            <person name="Norbu N."/>
            <person name="Novod N."/>
            <person name="O'Neill B."/>
            <person name="Osman S."/>
            <person name="Markiewicz E."/>
            <person name="Oyono O.L."/>
            <person name="Patti C."/>
            <person name="Phunkhang P."/>
            <person name="Pierre F."/>
            <person name="Priest M."/>
            <person name="Raghuraman S."/>
            <person name="Rege F."/>
            <person name="Reyes R."/>
            <person name="Rise C."/>
            <person name="Rogov P."/>
            <person name="Ross K."/>
            <person name="Ryan E."/>
            <person name="Settipalli S."/>
            <person name="Shea T."/>
            <person name="Sherpa N."/>
            <person name="Shi L."/>
            <person name="Shih D."/>
            <person name="Sparrow T."/>
            <person name="Spaulding J."/>
            <person name="Stalker J."/>
            <person name="Stange-Thomann N."/>
            <person name="Stavropoulos S."/>
            <person name="Stone C."/>
            <person name="Strader C."/>
            <person name="Tesfaye S."/>
            <person name="Thomson T."/>
            <person name="Thoulutsang Y."/>
            <person name="Thoulutsang D."/>
            <person name="Topham K."/>
            <person name="Topping I."/>
            <person name="Tsamla T."/>
            <person name="Vassiliev H."/>
            <person name="Vo A."/>
            <person name="Wangchuk T."/>
            <person name="Wangdi T."/>
            <person name="Weiand M."/>
            <person name="Wilkinson J."/>
            <person name="Wilson A."/>
            <person name="Yadav S."/>
            <person name="Young G."/>
            <person name="Yu Q."/>
            <person name="Zembek L."/>
            <person name="Zhong D."/>
            <person name="Zimmer A."/>
            <person name="Zwirko Z."/>
            <person name="Jaffe D.B."/>
            <person name="Alvarez P."/>
            <person name="Brockman W."/>
            <person name="Butler J."/>
            <person name="Chin C."/>
            <person name="Gnerre S."/>
            <person name="Grabherr M."/>
            <person name="Kleber M."/>
            <person name="Mauceli E."/>
            <person name="MacCallum I."/>
        </authorList>
    </citation>
    <scope>NUCLEOTIDE SEQUENCE [LARGE SCALE GENOMIC DNA]</scope>
    <source>
        <strain evidence="16">Tucson 14024-0371.13</strain>
    </source>
</reference>
<name>A0A0P9A033_DROAN</name>
<keyword evidence="10" id="KW-0869">Chloride channel</keyword>
<feature type="transmembrane region" description="Helical" evidence="14">
    <location>
        <begin position="359"/>
        <end position="379"/>
    </location>
</feature>
<comment type="subcellular location">
    <subcellularLocation>
        <location evidence="1">Membrane</location>
        <topology evidence="1">Multi-pass membrane protein</topology>
    </subcellularLocation>
</comment>
<protein>
    <submittedName>
        <fullName evidence="15">Uncharacterized protein, isoform L</fullName>
    </submittedName>
</protein>
<sequence>MKSSRNGGQTLLIAPSPTARLMPLRTYSNASSLGHHNDRTPGTPGSPLHEGDLEESGLGYTHTLMYGRYTKDLGEFAKDEARKLKILEKRRKQEDKQRNKELLGKQSTRVKRVSSWVWKHTIARLGEDWVFLALLGIIMAMLSFIMDKGISICTNARIWLYRDLTSQPFVQYIAWVSLPVCLILFSAGFVHLIAPQSIGSGIPEMKTILRGVQLKEYLTFKTLVAKVIGLTATLGSGMPLGKEGPFVHIASIVAQLLSKLVTSFQGIYENESRNSEMLAAACAVGVGACFAAPVGGVLFSIEVTTTYFAVRNYWRGFFAAVCGATVFRLLAVWFQNADTVRALFLTNFTTEFPFDPQELFVFALIGLVCGLGGASYVWVHRRYVLFMRSNKRMNKFLQKNRFLYPGFLALLVSSISFPLGTGQFLAGELSTHEQVTQLFSNFTWSRDDLTVEQAAVVTHWMTGYTSVFGNLVIYTLFTFVFSIIASTIPVPSGMFIPVFKIGAGFGRLVGEFMAVTFPHGVRYGGRLSPIMPGGYAVVGAAAFSGSVTHTVSVAVIIFEMTGQITHVVPVMIAVLVANAVAALLQPSIYDSIILIKKLPYLPDLLPSSSGMYSIFVEDFMVRDVKYIWKGICYQKLKEILKANKTLRSLPLVDSPENMILLGSVQRYELIKMIEKHIGREKRMEVAQKWQKEAEERALEEEKKKQEVELKMRRPSRFEVLPAPDILSLRQIANDEMLPPKKRAETLHSSLAPRKSILKKTNSFNLKTYGQPLAHSPSITPYTTITGNSEFRIRSAFEAIFKKSTTLQDVQPDPETGSLSPAASNNEVGVQRTPSTPGVSKKVQLPRERVIDMSPEDQKQWELEEMLKPIDLQKANVHIDPSPFQLVERTSILKVHSLFSMVGINHAYVTKIGRLVGVVGLKELRKAIEDINSNNFVAPTRDEDAEDKPAVEKPLLPSNTSDKAVDMTVTSMDSALSNSENCSDIEMEHIKHTDKDAITLTIPPQDSCQNPPADTNTTSTDNGNH</sequence>
<feature type="transmembrane region" description="Helical" evidence="14">
    <location>
        <begin position="564"/>
        <end position="584"/>
    </location>
</feature>
<dbReference type="FunFam" id="1.10.3080.10:FF:000003">
    <property type="entry name" value="Chloride channel 2"/>
    <property type="match status" value="1"/>
</dbReference>
<evidence type="ECO:0000256" key="8">
    <source>
        <dbReference type="ARBA" id="ARBA00023122"/>
    </source>
</evidence>
<evidence type="ECO:0000256" key="3">
    <source>
        <dbReference type="ARBA" id="ARBA00022692"/>
    </source>
</evidence>
<keyword evidence="5" id="KW-0851">Voltage-gated channel</keyword>
<feature type="transmembrane region" description="Helical" evidence="14">
    <location>
        <begin position="313"/>
        <end position="334"/>
    </location>
</feature>
<dbReference type="PRINTS" id="PR00762">
    <property type="entry name" value="CLCHANNEL"/>
</dbReference>
<keyword evidence="9 14" id="KW-0472">Membrane</keyword>
<evidence type="ECO:0000256" key="9">
    <source>
        <dbReference type="ARBA" id="ARBA00023136"/>
    </source>
</evidence>
<evidence type="ECO:0000256" key="5">
    <source>
        <dbReference type="ARBA" id="ARBA00022882"/>
    </source>
</evidence>
<keyword evidence="3 14" id="KW-0812">Transmembrane</keyword>
<evidence type="ECO:0000256" key="10">
    <source>
        <dbReference type="ARBA" id="ARBA00023173"/>
    </source>
</evidence>
<keyword evidence="2" id="KW-0813">Transport</keyword>
<dbReference type="SUPFAM" id="SSF81340">
    <property type="entry name" value="Clc chloride channel"/>
    <property type="match status" value="1"/>
</dbReference>
<dbReference type="InterPro" id="IPR014743">
    <property type="entry name" value="Cl-channel_core"/>
</dbReference>
<evidence type="ECO:0000256" key="7">
    <source>
        <dbReference type="ARBA" id="ARBA00023065"/>
    </source>
</evidence>
<dbReference type="FunFam" id="3.10.580.10:FF:000032">
    <property type="entry name" value="Chloride channel protein"/>
    <property type="match status" value="1"/>
</dbReference>
<evidence type="ECO:0000313" key="15">
    <source>
        <dbReference type="EMBL" id="KPU80163.1"/>
    </source>
</evidence>
<feature type="region of interest" description="Disordered" evidence="13">
    <location>
        <begin position="808"/>
        <end position="841"/>
    </location>
</feature>
<feature type="transmembrane region" description="Helical" evidence="14">
    <location>
        <begin position="172"/>
        <end position="194"/>
    </location>
</feature>
<evidence type="ECO:0000256" key="6">
    <source>
        <dbReference type="ARBA" id="ARBA00022989"/>
    </source>
</evidence>
<dbReference type="AlphaFoldDB" id="A0A0P9A033"/>
<evidence type="ECO:0000256" key="11">
    <source>
        <dbReference type="ARBA" id="ARBA00023214"/>
    </source>
</evidence>
<feature type="region of interest" description="Disordered" evidence="13">
    <location>
        <begin position="29"/>
        <end position="53"/>
    </location>
</feature>
<accession>A0A0P9A033</accession>
<feature type="transmembrane region" description="Helical" evidence="14">
    <location>
        <begin position="400"/>
        <end position="419"/>
    </location>
</feature>
<feature type="region of interest" description="Disordered" evidence="13">
    <location>
        <begin position="1000"/>
        <end position="1024"/>
    </location>
</feature>